<evidence type="ECO:0000256" key="9">
    <source>
        <dbReference type="ARBA" id="ARBA00023239"/>
    </source>
</evidence>
<evidence type="ECO:0000256" key="8">
    <source>
        <dbReference type="ARBA" id="ARBA00022837"/>
    </source>
</evidence>
<evidence type="ECO:0000256" key="12">
    <source>
        <dbReference type="SAM" id="MobiDB-lite"/>
    </source>
</evidence>
<evidence type="ECO:0000313" key="14">
    <source>
        <dbReference type="EMBL" id="KAI1701643.1"/>
    </source>
</evidence>
<evidence type="ECO:0000256" key="7">
    <source>
        <dbReference type="ARBA" id="ARBA00022729"/>
    </source>
</evidence>
<dbReference type="SUPFAM" id="SSF51126">
    <property type="entry name" value="Pectin lyase-like"/>
    <property type="match status" value="1"/>
</dbReference>
<organism evidence="14 15">
    <name type="scientific">Ditylenchus destructor</name>
    <dbReference type="NCBI Taxonomy" id="166010"/>
    <lineage>
        <taxon>Eukaryota</taxon>
        <taxon>Metazoa</taxon>
        <taxon>Ecdysozoa</taxon>
        <taxon>Nematoda</taxon>
        <taxon>Chromadorea</taxon>
        <taxon>Rhabditida</taxon>
        <taxon>Tylenchina</taxon>
        <taxon>Tylenchomorpha</taxon>
        <taxon>Sphaerularioidea</taxon>
        <taxon>Anguinidae</taxon>
        <taxon>Anguininae</taxon>
        <taxon>Ditylenchus</taxon>
    </lineage>
</organism>
<dbReference type="InterPro" id="IPR004898">
    <property type="entry name" value="Pectate_lyase_PlyH/PlyE-like"/>
</dbReference>
<evidence type="ECO:0000256" key="1">
    <source>
        <dbReference type="ARBA" id="ARBA00000695"/>
    </source>
</evidence>
<evidence type="ECO:0000256" key="10">
    <source>
        <dbReference type="ARBA" id="ARBA00025679"/>
    </source>
</evidence>
<dbReference type="Proteomes" id="UP001201812">
    <property type="component" value="Unassembled WGS sequence"/>
</dbReference>
<dbReference type="GO" id="GO:0045490">
    <property type="term" value="P:pectin catabolic process"/>
    <property type="evidence" value="ECO:0007669"/>
    <property type="project" value="TreeGrafter"/>
</dbReference>
<keyword evidence="8" id="KW-0106">Calcium</keyword>
<feature type="region of interest" description="Disordered" evidence="12">
    <location>
        <begin position="221"/>
        <end position="240"/>
    </location>
</feature>
<dbReference type="Pfam" id="PF03211">
    <property type="entry name" value="Pectate_lyase"/>
    <property type="match status" value="1"/>
</dbReference>
<evidence type="ECO:0000256" key="11">
    <source>
        <dbReference type="ARBA" id="ARBA00039895"/>
    </source>
</evidence>
<keyword evidence="7 13" id="KW-0732">Signal</keyword>
<dbReference type="EMBL" id="JAKKPZ010000114">
    <property type="protein sequence ID" value="KAI1701643.1"/>
    <property type="molecule type" value="Genomic_DNA"/>
</dbReference>
<reference evidence="14" key="1">
    <citation type="submission" date="2022-01" db="EMBL/GenBank/DDBJ databases">
        <title>Genome Sequence Resource for Two Populations of Ditylenchus destructor, the Migratory Endoparasitic Phytonematode.</title>
        <authorList>
            <person name="Zhang H."/>
            <person name="Lin R."/>
            <person name="Xie B."/>
        </authorList>
    </citation>
    <scope>NUCLEOTIDE SEQUENCE</scope>
    <source>
        <strain evidence="14">BazhouSP</strain>
    </source>
</reference>
<evidence type="ECO:0000256" key="2">
    <source>
        <dbReference type="ARBA" id="ARBA00001913"/>
    </source>
</evidence>
<evidence type="ECO:0000256" key="3">
    <source>
        <dbReference type="ARBA" id="ARBA00004613"/>
    </source>
</evidence>
<dbReference type="Gene3D" id="2.160.20.10">
    <property type="entry name" value="Single-stranded right-handed beta-helix, Pectin lyase-like"/>
    <property type="match status" value="1"/>
</dbReference>
<protein>
    <recommendedName>
        <fullName evidence="11">Probable pectate lyase F</fullName>
        <ecNumber evidence="5">4.2.2.2</ecNumber>
    </recommendedName>
</protein>
<keyword evidence="15" id="KW-1185">Reference proteome</keyword>
<gene>
    <name evidence="14" type="ORF">DdX_15988</name>
</gene>
<dbReference type="AlphaFoldDB" id="A0AAD4MTY0"/>
<feature type="chain" id="PRO_5042077384" description="Probable pectate lyase F" evidence="13">
    <location>
        <begin position="19"/>
        <end position="254"/>
    </location>
</feature>
<dbReference type="InterPro" id="IPR011050">
    <property type="entry name" value="Pectin_lyase_fold/virulence"/>
</dbReference>
<proteinExistence type="inferred from homology"/>
<comment type="similarity">
    <text evidence="4">Belongs to the polysaccharide lyase 3 family.</text>
</comment>
<keyword evidence="6" id="KW-0964">Secreted</keyword>
<sequence>MICARILVVLCCVGTVVAQFQAWPNPSSTVKVPKTIPVNNSAPYDGGNVRFVAEFGDGSQSETQPPVFKLEDGATIKNVVLGAPAADGIHCLGSCTIENVWWEDVGEDAATFLGAAGATYMVTGGGAKKASDKVFQHDGGGTLTIQNFQVEIFGKLYRSCGNCPHNSKNLPRKVIIDTIKATGPGLEIAGVNYNYGDSATLKNIQISGKVEEVCAYYEGSNNESSEPPLKAQFGPTQDGDGTYCIYKKSDIKSS</sequence>
<comment type="function">
    <text evidence="10">Pectinolytic enzyme consist of four classes of enzymes: pectin lyase, polygalacturonase, pectin methylesterase and rhamnogalacturonase. Among pectinolytic enzymes, pectin lyase is the most important in depolymerization of pectin, since it cleaves internal glycosidic bonds of highly methylated pectins. Favors pectate, the anion, over pectin, the methyl ester.</text>
</comment>
<comment type="caution">
    <text evidence="14">The sequence shown here is derived from an EMBL/GenBank/DDBJ whole genome shotgun (WGS) entry which is preliminary data.</text>
</comment>
<keyword evidence="9 14" id="KW-0456">Lyase</keyword>
<evidence type="ECO:0000256" key="5">
    <source>
        <dbReference type="ARBA" id="ARBA00012272"/>
    </source>
</evidence>
<evidence type="ECO:0000256" key="13">
    <source>
        <dbReference type="SAM" id="SignalP"/>
    </source>
</evidence>
<comment type="catalytic activity">
    <reaction evidence="1">
        <text>Eliminative cleavage of (1-&gt;4)-alpha-D-galacturonan to give oligosaccharides with 4-deoxy-alpha-D-galact-4-enuronosyl groups at their non-reducing ends.</text>
        <dbReference type="EC" id="4.2.2.2"/>
    </reaction>
</comment>
<comment type="subcellular location">
    <subcellularLocation>
        <location evidence="3">Secreted</location>
    </subcellularLocation>
</comment>
<name>A0AAD4MTY0_9BILA</name>
<comment type="cofactor">
    <cofactor evidence="2">
        <name>Ca(2+)</name>
        <dbReference type="ChEBI" id="CHEBI:29108"/>
    </cofactor>
</comment>
<dbReference type="GO" id="GO:0030570">
    <property type="term" value="F:pectate lyase activity"/>
    <property type="evidence" value="ECO:0007669"/>
    <property type="project" value="UniProtKB-EC"/>
</dbReference>
<feature type="signal peptide" evidence="13">
    <location>
        <begin position="1"/>
        <end position="18"/>
    </location>
</feature>
<dbReference type="GO" id="GO:0005576">
    <property type="term" value="C:extracellular region"/>
    <property type="evidence" value="ECO:0007669"/>
    <property type="project" value="UniProtKB-SubCell"/>
</dbReference>
<dbReference type="InterPro" id="IPR012334">
    <property type="entry name" value="Pectin_lyas_fold"/>
</dbReference>
<evidence type="ECO:0000256" key="4">
    <source>
        <dbReference type="ARBA" id="ARBA00006463"/>
    </source>
</evidence>
<dbReference type="PANTHER" id="PTHR33407">
    <property type="entry name" value="PECTATE LYASE F-RELATED"/>
    <property type="match status" value="1"/>
</dbReference>
<evidence type="ECO:0000313" key="15">
    <source>
        <dbReference type="Proteomes" id="UP001201812"/>
    </source>
</evidence>
<evidence type="ECO:0000256" key="6">
    <source>
        <dbReference type="ARBA" id="ARBA00022525"/>
    </source>
</evidence>
<accession>A0AAD4MTY0</accession>
<dbReference type="PANTHER" id="PTHR33407:SF9">
    <property type="entry name" value="PECTATE LYASE F-RELATED"/>
    <property type="match status" value="1"/>
</dbReference>
<dbReference type="EC" id="4.2.2.2" evidence="5"/>